<evidence type="ECO:0000313" key="8">
    <source>
        <dbReference type="Proteomes" id="UP000245383"/>
    </source>
</evidence>
<evidence type="ECO:0000256" key="2">
    <source>
        <dbReference type="ARBA" id="ARBA00022792"/>
    </source>
</evidence>
<evidence type="ECO:0008006" key="9">
    <source>
        <dbReference type="Google" id="ProtNLM"/>
    </source>
</evidence>
<evidence type="ECO:0000256" key="3">
    <source>
        <dbReference type="ARBA" id="ARBA00022946"/>
    </source>
</evidence>
<evidence type="ECO:0000256" key="5">
    <source>
        <dbReference type="ARBA" id="ARBA00023136"/>
    </source>
</evidence>
<comment type="caution">
    <text evidence="7">The sequence shown here is derived from an EMBL/GenBank/DDBJ whole genome shotgun (WGS) entry which is preliminary data.</text>
</comment>
<dbReference type="Pfam" id="PF02046">
    <property type="entry name" value="COX6A"/>
    <property type="match status" value="1"/>
</dbReference>
<dbReference type="PANTHER" id="PTHR11504">
    <property type="entry name" value="CYTOCHROME C OXIDASE POLYPEPTIDE VIA"/>
    <property type="match status" value="1"/>
</dbReference>
<protein>
    <recommendedName>
        <fullName evidence="9">Cytochrome c oxidase polypeptide VIa</fullName>
    </recommendedName>
</protein>
<comment type="similarity">
    <text evidence="6">Belongs to the cytochrome c oxidase subunit 6A family.</text>
</comment>
<dbReference type="STRING" id="133385.A0A2T9YRB8"/>
<dbReference type="EMBL" id="MBFR01000071">
    <property type="protein sequence ID" value="PVU94898.1"/>
    <property type="molecule type" value="Genomic_DNA"/>
</dbReference>
<evidence type="ECO:0000256" key="6">
    <source>
        <dbReference type="RuleBase" id="RU004396"/>
    </source>
</evidence>
<accession>A0A2T9YRB8</accession>
<keyword evidence="5" id="KW-0472">Membrane</keyword>
<dbReference type="PANTHER" id="PTHR11504:SF0">
    <property type="entry name" value="CYTOCHROME C OXIDASE SUBUNIT"/>
    <property type="match status" value="1"/>
</dbReference>
<dbReference type="Proteomes" id="UP000245383">
    <property type="component" value="Unassembled WGS sequence"/>
</dbReference>
<dbReference type="InterPro" id="IPR001349">
    <property type="entry name" value="Cyt_c_oxidase_su6a"/>
</dbReference>
<organism evidence="7 8">
    <name type="scientific">Smittium simulii</name>
    <dbReference type="NCBI Taxonomy" id="133385"/>
    <lineage>
        <taxon>Eukaryota</taxon>
        <taxon>Fungi</taxon>
        <taxon>Fungi incertae sedis</taxon>
        <taxon>Zoopagomycota</taxon>
        <taxon>Kickxellomycotina</taxon>
        <taxon>Harpellomycetes</taxon>
        <taxon>Harpellales</taxon>
        <taxon>Legeriomycetaceae</taxon>
        <taxon>Smittium</taxon>
    </lineage>
</organism>
<reference evidence="7 8" key="1">
    <citation type="journal article" date="2018" name="MBio">
        <title>Comparative Genomics Reveals the Core Gene Toolbox for the Fungus-Insect Symbiosis.</title>
        <authorList>
            <person name="Wang Y."/>
            <person name="Stata M."/>
            <person name="Wang W."/>
            <person name="Stajich J.E."/>
            <person name="White M.M."/>
            <person name="Moncalvo J.M."/>
        </authorList>
    </citation>
    <scope>NUCLEOTIDE SEQUENCE [LARGE SCALE GENOMIC DNA]</scope>
    <source>
        <strain evidence="7 8">SWE-8-4</strain>
    </source>
</reference>
<dbReference type="GO" id="GO:0006123">
    <property type="term" value="P:mitochondrial electron transport, cytochrome c to oxygen"/>
    <property type="evidence" value="ECO:0007669"/>
    <property type="project" value="TreeGrafter"/>
</dbReference>
<dbReference type="Gene3D" id="4.10.95.10">
    <property type="entry name" value="Cytochrome c oxidase, subunit VIa"/>
    <property type="match status" value="1"/>
</dbReference>
<keyword evidence="3" id="KW-0809">Transit peptide</keyword>
<proteinExistence type="inferred from homology"/>
<keyword evidence="8" id="KW-1185">Reference proteome</keyword>
<keyword evidence="4" id="KW-0496">Mitochondrion</keyword>
<gene>
    <name evidence="7" type="ORF">BB561_002191</name>
</gene>
<evidence type="ECO:0000313" key="7">
    <source>
        <dbReference type="EMBL" id="PVU94898.1"/>
    </source>
</evidence>
<dbReference type="SUPFAM" id="SSF81411">
    <property type="entry name" value="Mitochondrial cytochrome c oxidase subunit VIa"/>
    <property type="match status" value="1"/>
</dbReference>
<sequence>MSFAQVFRLGSRLASSNLTKRSYSSNTTKEAFEAIKVEASAGAETWKKITLFVTIPLCLFFSVKSTRDEFEHIHHLEEHPETPVHYSYLDIHKKDLPWGDGQKPLFYNPIFDRNL</sequence>
<dbReference type="AlphaFoldDB" id="A0A2T9YRB8"/>
<dbReference type="GO" id="GO:0030234">
    <property type="term" value="F:enzyme regulator activity"/>
    <property type="evidence" value="ECO:0007669"/>
    <property type="project" value="TreeGrafter"/>
</dbReference>
<comment type="subcellular location">
    <subcellularLocation>
        <location evidence="1">Mitochondrion inner membrane</location>
    </subcellularLocation>
</comment>
<dbReference type="GO" id="GO:0005743">
    <property type="term" value="C:mitochondrial inner membrane"/>
    <property type="evidence" value="ECO:0007669"/>
    <property type="project" value="UniProtKB-SubCell"/>
</dbReference>
<dbReference type="InterPro" id="IPR036418">
    <property type="entry name" value="Cyt_c_oxidase_su6a_sf"/>
</dbReference>
<evidence type="ECO:0000256" key="1">
    <source>
        <dbReference type="ARBA" id="ARBA00004273"/>
    </source>
</evidence>
<dbReference type="OrthoDB" id="5947505at2759"/>
<name>A0A2T9YRB8_9FUNG</name>
<keyword evidence="2" id="KW-0999">Mitochondrion inner membrane</keyword>
<evidence type="ECO:0000256" key="4">
    <source>
        <dbReference type="ARBA" id="ARBA00023128"/>
    </source>
</evidence>